<reference evidence="14" key="1">
    <citation type="submission" date="2017-05" db="UniProtKB">
        <authorList>
            <consortium name="EnsemblMetazoa"/>
        </authorList>
    </citation>
    <scope>IDENTIFICATION</scope>
</reference>
<keyword evidence="12" id="KW-1133">Transmembrane helix</keyword>
<comment type="catalytic activity">
    <reaction evidence="10">
        <text>L-threonyl-[protein] + UDP-N-acetyl-alpha-D-glucosamine = 3-O-(N-acetyl-beta-D-glucosaminyl)-L-threonyl-[protein] + UDP + H(+)</text>
        <dbReference type="Rhea" id="RHEA:48908"/>
        <dbReference type="Rhea" id="RHEA-COMP:11060"/>
        <dbReference type="Rhea" id="RHEA-COMP:12252"/>
        <dbReference type="ChEBI" id="CHEBI:15378"/>
        <dbReference type="ChEBI" id="CHEBI:30013"/>
        <dbReference type="ChEBI" id="CHEBI:57705"/>
        <dbReference type="ChEBI" id="CHEBI:58223"/>
        <dbReference type="ChEBI" id="CHEBI:90840"/>
        <dbReference type="EC" id="2.4.1.255"/>
    </reaction>
</comment>
<keyword evidence="3" id="KW-0808">Transferase</keyword>
<dbReference type="EC" id="2.4.1.255" evidence="1"/>
<dbReference type="eggNOG" id="KOG4698">
    <property type="taxonomic scope" value="Eukaryota"/>
</dbReference>
<evidence type="ECO:0000256" key="5">
    <source>
        <dbReference type="ARBA" id="ARBA00022824"/>
    </source>
</evidence>
<dbReference type="EnsemblMetazoa" id="Aqu2.1.43757_001">
    <property type="protein sequence ID" value="Aqu2.1.43757_001"/>
    <property type="gene ID" value="Aqu2.1.43757"/>
</dbReference>
<evidence type="ECO:0000256" key="2">
    <source>
        <dbReference type="ARBA" id="ARBA00022676"/>
    </source>
</evidence>
<name>A0A1X7VUH6_AMPQE</name>
<evidence type="ECO:0000256" key="10">
    <source>
        <dbReference type="ARBA" id="ARBA00049432"/>
    </source>
</evidence>
<evidence type="ECO:0000256" key="7">
    <source>
        <dbReference type="ARBA" id="ARBA00040944"/>
    </source>
</evidence>
<dbReference type="AlphaFoldDB" id="A0A1X7VUH6"/>
<dbReference type="PANTHER" id="PTHR20961:SF148">
    <property type="entry name" value="EGF DOMAIN-SPECIFIC O-LINKED N-ACETYLGLUCOSAMINE TRANSFERASE"/>
    <property type="match status" value="1"/>
</dbReference>
<keyword evidence="6" id="KW-0325">Glycoprotein</keyword>
<keyword evidence="12" id="KW-0472">Membrane</keyword>
<accession>A0A1X7VUH6</accession>
<dbReference type="InterPro" id="IPR049625">
    <property type="entry name" value="Glyco_transf_61_cat"/>
</dbReference>
<evidence type="ECO:0000256" key="3">
    <source>
        <dbReference type="ARBA" id="ARBA00022679"/>
    </source>
</evidence>
<evidence type="ECO:0000256" key="9">
    <source>
        <dbReference type="ARBA" id="ARBA00048317"/>
    </source>
</evidence>
<feature type="domain" description="Glycosyltransferase 61 catalytic" evidence="13">
    <location>
        <begin position="370"/>
        <end position="460"/>
    </location>
</feature>
<protein>
    <recommendedName>
        <fullName evidence="7">EGF domain-specific O-linked N-acetylglucosamine transferase</fullName>
        <ecNumber evidence="1">2.4.1.255</ecNumber>
    </recommendedName>
    <alternativeName>
        <fullName evidence="8">Extracellular O-linked N-acetylglucosamine transferase</fullName>
    </alternativeName>
</protein>
<feature type="transmembrane region" description="Helical" evidence="12">
    <location>
        <begin position="7"/>
        <end position="27"/>
    </location>
</feature>
<feature type="region of interest" description="Disordered" evidence="11">
    <location>
        <begin position="58"/>
        <end position="80"/>
    </location>
</feature>
<dbReference type="Pfam" id="PF04577">
    <property type="entry name" value="Glyco_transf_61"/>
    <property type="match status" value="1"/>
</dbReference>
<dbReference type="GO" id="GO:0097363">
    <property type="term" value="F:protein O-acetylglucosaminyltransferase activity"/>
    <property type="evidence" value="ECO:0007669"/>
    <property type="project" value="UniProtKB-EC"/>
</dbReference>
<dbReference type="PANTHER" id="PTHR20961">
    <property type="entry name" value="GLYCOSYLTRANSFERASE"/>
    <property type="match status" value="1"/>
</dbReference>
<feature type="compositionally biased region" description="Low complexity" evidence="11">
    <location>
        <begin position="63"/>
        <end position="80"/>
    </location>
</feature>
<comment type="catalytic activity">
    <reaction evidence="9">
        <text>L-seryl-[protein] + UDP-N-acetyl-alpha-D-glucosamine = 3-O-(N-acetyl-beta-D-glucosaminyl)-L-seryl-[protein] + UDP + H(+)</text>
        <dbReference type="Rhea" id="RHEA:48904"/>
        <dbReference type="Rhea" id="RHEA-COMP:9863"/>
        <dbReference type="Rhea" id="RHEA-COMP:12251"/>
        <dbReference type="ChEBI" id="CHEBI:15378"/>
        <dbReference type="ChEBI" id="CHEBI:29999"/>
        <dbReference type="ChEBI" id="CHEBI:57705"/>
        <dbReference type="ChEBI" id="CHEBI:58223"/>
        <dbReference type="ChEBI" id="CHEBI:90838"/>
        <dbReference type="EC" id="2.4.1.255"/>
    </reaction>
</comment>
<dbReference type="InParanoid" id="A0A1X7VUH6"/>
<evidence type="ECO:0000256" key="8">
    <source>
        <dbReference type="ARBA" id="ARBA00042574"/>
    </source>
</evidence>
<keyword evidence="5" id="KW-0256">Endoplasmic reticulum</keyword>
<evidence type="ECO:0000256" key="4">
    <source>
        <dbReference type="ARBA" id="ARBA00022729"/>
    </source>
</evidence>
<keyword evidence="2" id="KW-0328">Glycosyltransferase</keyword>
<evidence type="ECO:0000256" key="6">
    <source>
        <dbReference type="ARBA" id="ARBA00023180"/>
    </source>
</evidence>
<sequence length="513" mass="58268">MVFQIKSISIFFFVSVLIFTFLQIYLLTITTRAPSNLISSRSAPLIPAFTELSPATREETNDSYPSLSPSSTSSSSHLNTTSHLPALHNSSFILRPSGLTDIPSLWKTYEGSTWPDGFCRGFLGTTYEHKFKVCSDRITCYGTAHSKKMGTCTLQRVGIDPTALYNVMTTLKVEKILDSSSVWLLGKRECPNPSFHDMETHMEKFDPIVPMVKMSTLISSKGKSCQLYISGTTLLYVGMAKHIYFRFLSWYNLYRSLRQHSEERNNLHIIRMPEIEGEFMFPEFERKLFGDVIPLENLTGYENVCFETLELVSWAYGAPMFRCKMDGAAMKKRCLTCSGAGLSTDLTSFREHVITGCSLKDNDTSNREGSKTKKITVIERKRYERYKGDPVKKFRRIWTNSEDLINKLRESFPQASVTGLYAEALPICEQIRIMHETDVMIAMHGAGMVHLWWLQKKGVVLELVPKSQRGNAAFITLAKHLGRTHKLINSVKEKGAIVTVDINKIVFEVKKFI</sequence>
<evidence type="ECO:0000256" key="1">
    <source>
        <dbReference type="ARBA" id="ARBA00011970"/>
    </source>
</evidence>
<evidence type="ECO:0000256" key="11">
    <source>
        <dbReference type="SAM" id="MobiDB-lite"/>
    </source>
</evidence>
<keyword evidence="4" id="KW-0732">Signal</keyword>
<organism evidence="14">
    <name type="scientific">Amphimedon queenslandica</name>
    <name type="common">Sponge</name>
    <dbReference type="NCBI Taxonomy" id="400682"/>
    <lineage>
        <taxon>Eukaryota</taxon>
        <taxon>Metazoa</taxon>
        <taxon>Porifera</taxon>
        <taxon>Demospongiae</taxon>
        <taxon>Heteroscleromorpha</taxon>
        <taxon>Haplosclerida</taxon>
        <taxon>Niphatidae</taxon>
        <taxon>Amphimedon</taxon>
    </lineage>
</organism>
<proteinExistence type="predicted"/>
<dbReference type="InterPro" id="IPR007657">
    <property type="entry name" value="Glycosyltransferase_61"/>
</dbReference>
<evidence type="ECO:0000256" key="12">
    <source>
        <dbReference type="SAM" id="Phobius"/>
    </source>
</evidence>
<keyword evidence="12" id="KW-0812">Transmembrane</keyword>
<evidence type="ECO:0000259" key="13">
    <source>
        <dbReference type="Pfam" id="PF04577"/>
    </source>
</evidence>
<evidence type="ECO:0000313" key="14">
    <source>
        <dbReference type="EnsemblMetazoa" id="Aqu2.1.43757_001"/>
    </source>
</evidence>